<organism evidence="1 2">
    <name type="scientific">Abeliophyllum distichum</name>
    <dbReference type="NCBI Taxonomy" id="126358"/>
    <lineage>
        <taxon>Eukaryota</taxon>
        <taxon>Viridiplantae</taxon>
        <taxon>Streptophyta</taxon>
        <taxon>Embryophyta</taxon>
        <taxon>Tracheophyta</taxon>
        <taxon>Spermatophyta</taxon>
        <taxon>Magnoliopsida</taxon>
        <taxon>eudicotyledons</taxon>
        <taxon>Gunneridae</taxon>
        <taxon>Pentapetalae</taxon>
        <taxon>asterids</taxon>
        <taxon>lamiids</taxon>
        <taxon>Lamiales</taxon>
        <taxon>Oleaceae</taxon>
        <taxon>Forsythieae</taxon>
        <taxon>Abeliophyllum</taxon>
    </lineage>
</organism>
<protein>
    <submittedName>
        <fullName evidence="1">Uncharacterized protein</fullName>
    </submittedName>
</protein>
<keyword evidence="2" id="KW-1185">Reference proteome</keyword>
<comment type="caution">
    <text evidence="1">The sequence shown here is derived from an EMBL/GenBank/DDBJ whole genome shotgun (WGS) entry which is preliminary data.</text>
</comment>
<evidence type="ECO:0000313" key="1">
    <source>
        <dbReference type="EMBL" id="KAL2492559.1"/>
    </source>
</evidence>
<dbReference type="EMBL" id="JBFOLK010000008">
    <property type="protein sequence ID" value="KAL2492559.1"/>
    <property type="molecule type" value="Genomic_DNA"/>
</dbReference>
<sequence>MAFPLGTRPPFDKLLLPTEHHLSFMASPTWDSATIRQTSFAYGASPQLLGLFHFRLGHHLTSSFAYRASHQLHVLFHFGLSHHSISSFCLWSITSAARPLLHGTQPPFSKLFLPTEHRLSCMTSPTWNSATIRQALFTYGASPQLHALFHLDLANAFQLDIPLLARLATHINEGFEPYGT</sequence>
<proteinExistence type="predicted"/>
<name>A0ABD1RVV4_9LAMI</name>
<dbReference type="Proteomes" id="UP001604336">
    <property type="component" value="Unassembled WGS sequence"/>
</dbReference>
<dbReference type="AlphaFoldDB" id="A0ABD1RVV4"/>
<reference evidence="2" key="1">
    <citation type="submission" date="2024-07" db="EMBL/GenBank/DDBJ databases">
        <title>Two chromosome-level genome assemblies of Korean endemic species Abeliophyllum distichum and Forsythia ovata (Oleaceae).</title>
        <authorList>
            <person name="Jang H."/>
        </authorList>
    </citation>
    <scope>NUCLEOTIDE SEQUENCE [LARGE SCALE GENOMIC DNA]</scope>
</reference>
<evidence type="ECO:0000313" key="2">
    <source>
        <dbReference type="Proteomes" id="UP001604336"/>
    </source>
</evidence>
<gene>
    <name evidence="1" type="ORF">Adt_28187</name>
</gene>
<accession>A0ABD1RVV4</accession>